<proteinExistence type="predicted"/>
<feature type="domain" description="IraD/Gp25-like" evidence="1">
    <location>
        <begin position="18"/>
        <end position="101"/>
    </location>
</feature>
<evidence type="ECO:0000313" key="2">
    <source>
        <dbReference type="EMBL" id="GEP11818.1"/>
    </source>
</evidence>
<dbReference type="InterPro" id="IPR007048">
    <property type="entry name" value="IraD/Gp25-like"/>
</dbReference>
<dbReference type="AlphaFoldDB" id="A0A512JPD7"/>
<dbReference type="Proteomes" id="UP000321750">
    <property type="component" value="Unassembled WGS sequence"/>
</dbReference>
<keyword evidence="3" id="KW-1185">Reference proteome</keyword>
<protein>
    <recommendedName>
        <fullName evidence="1">IraD/Gp25-like domain-containing protein</fullName>
    </recommendedName>
</protein>
<gene>
    <name evidence="2" type="ORF">MGN01_36630</name>
</gene>
<dbReference type="Gene3D" id="3.10.450.40">
    <property type="match status" value="1"/>
</dbReference>
<dbReference type="Pfam" id="PF04965">
    <property type="entry name" value="GPW_gp25"/>
    <property type="match status" value="1"/>
</dbReference>
<name>A0A512JPD7_9HYPH</name>
<evidence type="ECO:0000259" key="1">
    <source>
        <dbReference type="Pfam" id="PF04965"/>
    </source>
</evidence>
<dbReference type="SUPFAM" id="SSF160719">
    <property type="entry name" value="gpW/gp25-like"/>
    <property type="match status" value="1"/>
</dbReference>
<accession>A0A512JPD7</accession>
<dbReference type="RefSeq" id="WP_147048229.1">
    <property type="nucleotide sequence ID" value="NZ_BJZV01000023.1"/>
</dbReference>
<reference evidence="2 3" key="1">
    <citation type="submission" date="2019-07" db="EMBL/GenBank/DDBJ databases">
        <title>Whole genome shotgun sequence of Methylobacterium gnaphalii NBRC 107716.</title>
        <authorList>
            <person name="Hosoyama A."/>
            <person name="Uohara A."/>
            <person name="Ohji S."/>
            <person name="Ichikawa N."/>
        </authorList>
    </citation>
    <scope>NUCLEOTIDE SEQUENCE [LARGE SCALE GENOMIC DNA]</scope>
    <source>
        <strain evidence="2 3">NBRC 107716</strain>
    </source>
</reference>
<sequence length="140" mass="15219">MSSTGIDRYTGAPLSDFEHVLQCVAVIFMTRIGEMVMLRWFGAGLPELLGRRATLTNLSLYRMVIALAINAWEPRLNVVKVVAAGNTADGLRLGELNFTILCEYRPKALTGDLTVEGGLRKIGLTAANDNTGIRLRVLAA</sequence>
<evidence type="ECO:0000313" key="3">
    <source>
        <dbReference type="Proteomes" id="UP000321750"/>
    </source>
</evidence>
<dbReference type="EMBL" id="BJZV01000023">
    <property type="protein sequence ID" value="GEP11818.1"/>
    <property type="molecule type" value="Genomic_DNA"/>
</dbReference>
<comment type="caution">
    <text evidence="2">The sequence shown here is derived from an EMBL/GenBank/DDBJ whole genome shotgun (WGS) entry which is preliminary data.</text>
</comment>
<dbReference type="OrthoDB" id="9802846at2"/>
<organism evidence="2 3">
    <name type="scientific">Methylobacterium gnaphalii</name>
    <dbReference type="NCBI Taxonomy" id="1010610"/>
    <lineage>
        <taxon>Bacteria</taxon>
        <taxon>Pseudomonadati</taxon>
        <taxon>Pseudomonadota</taxon>
        <taxon>Alphaproteobacteria</taxon>
        <taxon>Hyphomicrobiales</taxon>
        <taxon>Methylobacteriaceae</taxon>
        <taxon>Methylobacterium</taxon>
    </lineage>
</organism>